<feature type="domain" description="Probable sensor" evidence="3">
    <location>
        <begin position="268"/>
        <end position="377"/>
    </location>
</feature>
<dbReference type="Pfam" id="PF21750">
    <property type="entry name" value="DACNH"/>
    <property type="match status" value="1"/>
</dbReference>
<organism evidence="4 5">
    <name type="scientific">Paenibacillus konkukensis</name>
    <dbReference type="NCBI Taxonomy" id="2020716"/>
    <lineage>
        <taxon>Bacteria</taxon>
        <taxon>Bacillati</taxon>
        <taxon>Bacillota</taxon>
        <taxon>Bacilli</taxon>
        <taxon>Bacillales</taxon>
        <taxon>Paenibacillaceae</taxon>
        <taxon>Paenibacillus</taxon>
    </lineage>
</organism>
<reference evidence="4" key="1">
    <citation type="submission" date="2018-02" db="EMBL/GenBank/DDBJ databases">
        <authorList>
            <person name="Kim S.-K."/>
            <person name="Jung H.-I."/>
            <person name="Lee S.-W."/>
        </authorList>
    </citation>
    <scope>NUCLEOTIDE SEQUENCE</scope>
    <source>
        <strain evidence="4">SK3146</strain>
    </source>
</reference>
<sequence>MSLELIEDIHKAVYHHLEAMVRKLDDRLELKLYAVTCQEESSSRASARIKRILTGSRDEETRVILEKLAGPDEVLTKLGLSDLPWEDSVEQLNRSIAEKSRNRKPAADAAAEYPAEDSTEDSALEDFIGKTQPVAAPASIQSSTKSILYPNKLNLTLQGKPVDLVYILSIDYAGPQVYDMFYEMPQFSFLRMVLDYYFADYYKEDADGRLGEELESKYKENEAGFLQRMARVFLGKIQQYVTEAGEADPEYLLGGYQEPNQQYYVNTLMEKIEGIATRTYEGESPFGCMLLMSSELLSTRTGLVNYAIQFERDQGIALEDGHRIRKLLEMTNNERDLFLIADEQTIYGIGEVDWSLLGTDSVFKLEFKGLSRYDLMLITLQEEAATDKRVEADEDQKLFKMTTNLRIVSTKLLGISFKNPEIGRDRFDPDLFKRIASAVFADDTTIQEKNLDKLCKLIKEATRQQSGTMVVIAKPDTAEAEVRRLKKQSTPIIKTQLNSAFIKHLTAIDGALYCDTDASCHAIGVILDGLAQEHIGDASRGARFNSAHRYLEKLKLEPTPCVIVIISEDGMVNLIPEPITERTARKVVKEYVDYIKETEKEKIAEGKVKSFEERLAQAGRTVEIDDENYFLLGDTWFKKENYKKSAEYYEKVLDHSEKPYIYYRRLLVRSYLNYCYEAVGKEQVQIAQKFLDITEYIIANGSKEINYNDYNRRAIALHVNGDISEDSKMKDDYYKKALEDYNQSMRLKASQKNILFANRARLYASMTRYEEAIDDFISAMFEKNLDSYNEELMVVASFSPELLIYALTRYAERKGEGWGETELGKQLVEKGKQWESKHPEVAAALQQLVTGNSISPDSEQ</sequence>
<dbReference type="Gene3D" id="1.25.40.10">
    <property type="entry name" value="Tetratricopeptide repeat domain"/>
    <property type="match status" value="1"/>
</dbReference>
<feature type="region of interest" description="Disordered" evidence="1">
    <location>
        <begin position="96"/>
        <end position="119"/>
    </location>
</feature>
<gene>
    <name evidence="4" type="ORF">SK3146_02769</name>
</gene>
<dbReference type="Proteomes" id="UP001057134">
    <property type="component" value="Chromosome"/>
</dbReference>
<dbReference type="Pfam" id="PF02457">
    <property type="entry name" value="DAC"/>
    <property type="match status" value="1"/>
</dbReference>
<dbReference type="InterPro" id="IPR003390">
    <property type="entry name" value="DNA_integrity_scan_DisA_N"/>
</dbReference>
<dbReference type="InterPro" id="IPR011990">
    <property type="entry name" value="TPR-like_helical_dom_sf"/>
</dbReference>
<dbReference type="InterPro" id="IPR036888">
    <property type="entry name" value="DNA_integrity_DisA_N_sf"/>
</dbReference>
<dbReference type="Gene3D" id="3.40.1700.10">
    <property type="entry name" value="DNA integrity scanning protein, DisA, N-terminal domain"/>
    <property type="match status" value="1"/>
</dbReference>
<proteinExistence type="predicted"/>
<evidence type="ECO:0000259" key="3">
    <source>
        <dbReference type="Pfam" id="PF21750"/>
    </source>
</evidence>
<keyword evidence="5" id="KW-1185">Reference proteome</keyword>
<protein>
    <submittedName>
        <fullName evidence="4">Tetratricopeptide repeat protein</fullName>
    </submittedName>
</protein>
<dbReference type="SUPFAM" id="SSF48452">
    <property type="entry name" value="TPR-like"/>
    <property type="match status" value="1"/>
</dbReference>
<dbReference type="SUPFAM" id="SSF143597">
    <property type="entry name" value="YojJ-like"/>
    <property type="match status" value="1"/>
</dbReference>
<evidence type="ECO:0000313" key="5">
    <source>
        <dbReference type="Proteomes" id="UP001057134"/>
    </source>
</evidence>
<evidence type="ECO:0000256" key="1">
    <source>
        <dbReference type="SAM" id="MobiDB-lite"/>
    </source>
</evidence>
<reference evidence="4" key="2">
    <citation type="journal article" date="2021" name="J Anim Sci Technol">
        <title>Complete genome sequence of Paenibacillus konkukensis sp. nov. SK3146 as a potential probiotic strain.</title>
        <authorList>
            <person name="Jung H.I."/>
            <person name="Park S."/>
            <person name="Niu K.M."/>
            <person name="Lee S.W."/>
            <person name="Kothari D."/>
            <person name="Yi K.J."/>
            <person name="Kim S.K."/>
        </authorList>
    </citation>
    <scope>NUCLEOTIDE SEQUENCE</scope>
    <source>
        <strain evidence="4">SK3146</strain>
    </source>
</reference>
<evidence type="ECO:0000259" key="2">
    <source>
        <dbReference type="Pfam" id="PF02457"/>
    </source>
</evidence>
<dbReference type="InterPro" id="IPR048555">
    <property type="entry name" value="DACNH"/>
</dbReference>
<accession>A0ABY4RND4</accession>
<name>A0ABY4RND4_9BACL</name>
<dbReference type="EMBL" id="CP027059">
    <property type="protein sequence ID" value="UQZ83582.1"/>
    <property type="molecule type" value="Genomic_DNA"/>
</dbReference>
<evidence type="ECO:0000313" key="4">
    <source>
        <dbReference type="EMBL" id="UQZ83582.1"/>
    </source>
</evidence>
<feature type="domain" description="DAC" evidence="2">
    <location>
        <begin position="459"/>
        <end position="575"/>
    </location>
</feature>